<reference evidence="4 5" key="1">
    <citation type="submission" date="2018-07" db="EMBL/GenBank/DDBJ databases">
        <title>Modular assembly of carbohydrate-degrading microbial communities in the ocean.</title>
        <authorList>
            <person name="Enke T.N."/>
            <person name="Datta M.S."/>
            <person name="Schwartzman J.A."/>
            <person name="Cermak N."/>
            <person name="Schmitz D.A."/>
            <person name="Barrere J."/>
            <person name="Cordero O.X."/>
        </authorList>
    </citation>
    <scope>NUCLEOTIDE SEQUENCE [LARGE SCALE GENOMIC DNA]</scope>
    <source>
        <strain evidence="4 5">C3M10</strain>
    </source>
</reference>
<evidence type="ECO:0000256" key="2">
    <source>
        <dbReference type="SAM" id="Coils"/>
    </source>
</evidence>
<dbReference type="GO" id="GO:0015562">
    <property type="term" value="F:efflux transmembrane transporter activity"/>
    <property type="evidence" value="ECO:0007669"/>
    <property type="project" value="TreeGrafter"/>
</dbReference>
<dbReference type="PANTHER" id="PTHR30469">
    <property type="entry name" value="MULTIDRUG RESISTANCE PROTEIN MDTA"/>
    <property type="match status" value="1"/>
</dbReference>
<dbReference type="Gene3D" id="1.10.287.470">
    <property type="entry name" value="Helix hairpin bin"/>
    <property type="match status" value="1"/>
</dbReference>
<organism evidence="4 5">
    <name type="scientific">Phaeobacter gallaeciensis</name>
    <dbReference type="NCBI Taxonomy" id="60890"/>
    <lineage>
        <taxon>Bacteria</taxon>
        <taxon>Pseudomonadati</taxon>
        <taxon>Pseudomonadota</taxon>
        <taxon>Alphaproteobacteria</taxon>
        <taxon>Rhodobacterales</taxon>
        <taxon>Roseobacteraceae</taxon>
        <taxon>Phaeobacter</taxon>
    </lineage>
</organism>
<dbReference type="EMBL" id="QOCE01000011">
    <property type="protein sequence ID" value="RBW60469.1"/>
    <property type="molecule type" value="Genomic_DNA"/>
</dbReference>
<proteinExistence type="inferred from homology"/>
<feature type="domain" description="Multidrug resistance protein MdtA-like barrel-sandwich hybrid" evidence="3">
    <location>
        <begin position="74"/>
        <end position="216"/>
    </location>
</feature>
<comment type="similarity">
    <text evidence="1">Belongs to the membrane fusion protein (MFP) (TC 8.A.1) family.</text>
</comment>
<accession>A0A366X7E5</accession>
<keyword evidence="2" id="KW-0175">Coiled coil</keyword>
<dbReference type="OrthoDB" id="7811737at2"/>
<dbReference type="PANTHER" id="PTHR30469:SF15">
    <property type="entry name" value="HLYD FAMILY OF SECRETION PROTEINS"/>
    <property type="match status" value="1"/>
</dbReference>
<dbReference type="RefSeq" id="WP_113822022.1">
    <property type="nucleotide sequence ID" value="NZ_QOCE01000011.1"/>
</dbReference>
<dbReference type="InterPro" id="IPR058625">
    <property type="entry name" value="MdtA-like_BSH"/>
</dbReference>
<dbReference type="Gene3D" id="2.40.30.170">
    <property type="match status" value="1"/>
</dbReference>
<name>A0A366X7E5_9RHOB</name>
<comment type="caution">
    <text evidence="4">The sequence shown here is derived from an EMBL/GenBank/DDBJ whole genome shotgun (WGS) entry which is preliminary data.</text>
</comment>
<dbReference type="SUPFAM" id="SSF111369">
    <property type="entry name" value="HlyD-like secretion proteins"/>
    <property type="match status" value="1"/>
</dbReference>
<dbReference type="InterPro" id="IPR006143">
    <property type="entry name" value="RND_pump_MFP"/>
</dbReference>
<dbReference type="NCBIfam" id="TIGR01730">
    <property type="entry name" value="RND_mfp"/>
    <property type="match status" value="1"/>
</dbReference>
<evidence type="ECO:0000256" key="1">
    <source>
        <dbReference type="ARBA" id="ARBA00009477"/>
    </source>
</evidence>
<dbReference type="GO" id="GO:1990281">
    <property type="term" value="C:efflux pump complex"/>
    <property type="evidence" value="ECO:0007669"/>
    <property type="project" value="TreeGrafter"/>
</dbReference>
<dbReference type="Pfam" id="PF25917">
    <property type="entry name" value="BSH_RND"/>
    <property type="match status" value="1"/>
</dbReference>
<dbReference type="Proteomes" id="UP000252706">
    <property type="component" value="Unassembled WGS sequence"/>
</dbReference>
<dbReference type="Gene3D" id="2.40.50.100">
    <property type="match status" value="1"/>
</dbReference>
<dbReference type="AlphaFoldDB" id="A0A366X7E5"/>
<feature type="coiled-coil region" evidence="2">
    <location>
        <begin position="115"/>
        <end position="181"/>
    </location>
</feature>
<gene>
    <name evidence="4" type="ORF">DS909_03310</name>
</gene>
<evidence type="ECO:0000259" key="3">
    <source>
        <dbReference type="Pfam" id="PF25917"/>
    </source>
</evidence>
<evidence type="ECO:0000313" key="5">
    <source>
        <dbReference type="Proteomes" id="UP000252706"/>
    </source>
</evidence>
<protein>
    <submittedName>
        <fullName evidence="4">Efflux transporter periplasmic adaptor subunit</fullName>
    </submittedName>
</protein>
<sequence length="378" mass="41762">MTDPKPRGRWKWLLAAIVILGGVLVFLDELEDTADIAEAIKPPSFPLVSVISAQSSSHAGKVHGFAEIKPRWSATLSAAVSGRIIEVSDHSLAGEQVKQGDSLIRIEDSNFRFNLAQAQQRLSEAELALVQAKNKSEVARKQIARGKTIEATDLALHLPQMRIAEHALAASKVQVEAAREQLRSTVITAPFSGFVTKRDVSPGQTVTAGQALLSLVDDQRFDLEVSLGNADWMLLSKPWDRHTAKLFSQTDQFLGTARIRRGGGFLDAQTRQRKLFLEVIEAKPGLIQPGAFVKVELNGREIEQTLRLPESTLTREGDIWYVDPENRLRRFKADISYREGAHVVVRAPETSTTLDVVRNPLGSFLPGLQVSPRKVEDQ</sequence>
<evidence type="ECO:0000313" key="4">
    <source>
        <dbReference type="EMBL" id="RBW60469.1"/>
    </source>
</evidence>